<dbReference type="NCBIfam" id="TIGR00055">
    <property type="entry name" value="uppS"/>
    <property type="match status" value="1"/>
</dbReference>
<comment type="cofactor">
    <cofactor evidence="2">
        <name>Mg(2+)</name>
        <dbReference type="ChEBI" id="CHEBI:18420"/>
    </cofactor>
    <text evidence="2">Binds 2 magnesium ions per subunit.</text>
</comment>
<sequence>MAKKIDITGLNIPKHVAIILDGNGRWAKKRFLPRNAGHAAGAKNVEKIIKDAHDMGIKYITMYAFSTENWNRPDDEVKALMKLLRNYLSDCIERANKNNMIVKVIGKRERLDQDILDRIDELEECSKNNTGITFIIALNYGSRDEITRATKKMAKAVADGELNPDDITEDTVNSYLDTAGIPDPDLLIRTSGEIRLSNYLLWQLAYTEFYFTDVLWPDFNKEELKKAIVKYNERDRRFGGVKTEE</sequence>
<dbReference type="CDD" id="cd00475">
    <property type="entry name" value="Cis_IPPS"/>
    <property type="match status" value="1"/>
</dbReference>
<comment type="caution">
    <text evidence="3">The sequence shown here is derived from an EMBL/GenBank/DDBJ whole genome shotgun (WGS) entry which is preliminary data.</text>
</comment>
<protein>
    <recommendedName>
        <fullName evidence="2">Isoprenyl transferase</fullName>
        <ecNumber evidence="2">2.5.1.-</ecNumber>
    </recommendedName>
</protein>
<feature type="binding site" evidence="2">
    <location>
        <position position="38"/>
    </location>
    <ligand>
        <name>substrate</name>
    </ligand>
</feature>
<reference evidence="3 4" key="1">
    <citation type="submission" date="2018-08" db="EMBL/GenBank/DDBJ databases">
        <title>A genome reference for cultivated species of the human gut microbiota.</title>
        <authorList>
            <person name="Zou Y."/>
            <person name="Xue W."/>
            <person name="Luo G."/>
        </authorList>
    </citation>
    <scope>NUCLEOTIDE SEQUENCE [LARGE SCALE GENOMIC DNA]</scope>
    <source>
        <strain evidence="3 4">AM43-2</strain>
    </source>
</reference>
<dbReference type="GO" id="GO:0016094">
    <property type="term" value="P:polyprenol biosynthetic process"/>
    <property type="evidence" value="ECO:0007669"/>
    <property type="project" value="TreeGrafter"/>
</dbReference>
<feature type="binding site" evidence="2">
    <location>
        <begin position="22"/>
        <end position="25"/>
    </location>
    <ligand>
        <name>substrate</name>
    </ligand>
</feature>
<dbReference type="FunFam" id="3.40.1180.10:FF:000001">
    <property type="entry name" value="(2E,6E)-farnesyl-diphosphate-specific ditrans,polycis-undecaprenyl-diphosphate synthase"/>
    <property type="match status" value="1"/>
</dbReference>
<feature type="binding site" evidence="2">
    <location>
        <position position="72"/>
    </location>
    <ligand>
        <name>substrate</name>
    </ligand>
</feature>
<dbReference type="GO" id="GO:0000287">
    <property type="term" value="F:magnesium ion binding"/>
    <property type="evidence" value="ECO:0007669"/>
    <property type="project" value="UniProtKB-UniRule"/>
</dbReference>
<dbReference type="PANTHER" id="PTHR10291">
    <property type="entry name" value="DEHYDRODOLICHYL DIPHOSPHATE SYNTHASE FAMILY MEMBER"/>
    <property type="match status" value="1"/>
</dbReference>
<accession>A0A413S1K1</accession>
<keyword evidence="2" id="KW-0460">Magnesium</keyword>
<dbReference type="HAMAP" id="MF_01139">
    <property type="entry name" value="ISPT"/>
    <property type="match status" value="1"/>
</dbReference>
<feature type="binding site" evidence="2">
    <location>
        <begin position="195"/>
        <end position="197"/>
    </location>
    <ligand>
        <name>substrate</name>
    </ligand>
</feature>
<evidence type="ECO:0000256" key="1">
    <source>
        <dbReference type="ARBA" id="ARBA00022679"/>
    </source>
</evidence>
<comment type="similarity">
    <text evidence="2">Belongs to the UPP synthase family.</text>
</comment>
<gene>
    <name evidence="3" type="ORF">DW929_05390</name>
</gene>
<dbReference type="SUPFAM" id="SSF64005">
    <property type="entry name" value="Undecaprenyl diphosphate synthase"/>
    <property type="match status" value="1"/>
</dbReference>
<dbReference type="Gene3D" id="3.40.1180.10">
    <property type="entry name" value="Decaprenyl diphosphate synthase-like"/>
    <property type="match status" value="1"/>
</dbReference>
<evidence type="ECO:0000256" key="2">
    <source>
        <dbReference type="HAMAP-Rule" id="MF_01139"/>
    </source>
</evidence>
<feature type="binding site" evidence="2">
    <location>
        <begin position="66"/>
        <end position="68"/>
    </location>
    <ligand>
        <name>substrate</name>
    </ligand>
</feature>
<comment type="function">
    <text evidence="2">Catalyzes the condensation of isopentenyl diphosphate (IPP) with allylic pyrophosphates generating different type of terpenoids.</text>
</comment>
<keyword evidence="2" id="KW-0479">Metal-binding</keyword>
<name>A0A413S1K1_9FIRM</name>
<feature type="binding site" evidence="2">
    <location>
        <position position="26"/>
    </location>
    <ligand>
        <name>substrate</name>
    </ligand>
</feature>
<proteinExistence type="inferred from homology"/>
<dbReference type="InterPro" id="IPR036424">
    <property type="entry name" value="UPP_synth-like_sf"/>
</dbReference>
<organism evidence="3 4">
    <name type="scientific">Eubacterium ventriosum</name>
    <dbReference type="NCBI Taxonomy" id="39496"/>
    <lineage>
        <taxon>Bacteria</taxon>
        <taxon>Bacillati</taxon>
        <taxon>Bacillota</taxon>
        <taxon>Clostridia</taxon>
        <taxon>Eubacteriales</taxon>
        <taxon>Eubacteriaceae</taxon>
        <taxon>Eubacterium</taxon>
    </lineage>
</organism>
<dbReference type="Pfam" id="PF01255">
    <property type="entry name" value="Prenyltransf"/>
    <property type="match status" value="1"/>
</dbReference>
<feature type="binding site" evidence="2">
    <location>
        <position position="70"/>
    </location>
    <ligand>
        <name>substrate</name>
    </ligand>
</feature>
<feature type="active site" description="Proton acceptor" evidence="2">
    <location>
        <position position="69"/>
    </location>
</feature>
<dbReference type="GO" id="GO:0045547">
    <property type="term" value="F:ditrans,polycis-polyprenyl diphosphate synthase [(2E,6E)-farnesyl diphosphate specific] activity"/>
    <property type="evidence" value="ECO:0007669"/>
    <property type="project" value="TreeGrafter"/>
</dbReference>
<keyword evidence="1 2" id="KW-0808">Transferase</keyword>
<feature type="binding site" evidence="2">
    <location>
        <position position="208"/>
    </location>
    <ligand>
        <name>Mg(2+)</name>
        <dbReference type="ChEBI" id="CHEBI:18420"/>
    </ligand>
</feature>
<evidence type="ECO:0000313" key="3">
    <source>
        <dbReference type="EMBL" id="RHA55182.1"/>
    </source>
</evidence>
<dbReference type="NCBIfam" id="NF011405">
    <property type="entry name" value="PRK14830.1"/>
    <property type="match status" value="1"/>
</dbReference>
<feature type="binding site" evidence="2">
    <location>
        <position position="34"/>
    </location>
    <ligand>
        <name>substrate</name>
    </ligand>
</feature>
<feature type="active site" evidence="2">
    <location>
        <position position="21"/>
    </location>
</feature>
<feature type="binding site" evidence="2">
    <location>
        <position position="189"/>
    </location>
    <ligand>
        <name>substrate</name>
    </ligand>
</feature>
<evidence type="ECO:0000313" key="4">
    <source>
        <dbReference type="Proteomes" id="UP000284598"/>
    </source>
</evidence>
<dbReference type="PANTHER" id="PTHR10291:SF0">
    <property type="entry name" value="DEHYDRODOLICHYL DIPHOSPHATE SYNTHASE 2"/>
    <property type="match status" value="1"/>
</dbReference>
<dbReference type="AlphaFoldDB" id="A0A413S1K1"/>
<dbReference type="InterPro" id="IPR018520">
    <property type="entry name" value="UPP_synth-like_CS"/>
</dbReference>
<dbReference type="RefSeq" id="WP_118025114.1">
    <property type="nucleotide sequence ID" value="NZ_JBGKIA010000007.1"/>
</dbReference>
<dbReference type="EMBL" id="QSFO01000005">
    <property type="protein sequence ID" value="RHA55182.1"/>
    <property type="molecule type" value="Genomic_DNA"/>
</dbReference>
<dbReference type="InterPro" id="IPR001441">
    <property type="entry name" value="UPP_synth-like"/>
</dbReference>
<feature type="binding site" evidence="2">
    <location>
        <position position="21"/>
    </location>
    <ligand>
        <name>Mg(2+)</name>
        <dbReference type="ChEBI" id="CHEBI:18420"/>
    </ligand>
</feature>
<dbReference type="Proteomes" id="UP000284598">
    <property type="component" value="Unassembled WGS sequence"/>
</dbReference>
<dbReference type="PROSITE" id="PS01066">
    <property type="entry name" value="UPP_SYNTHASE"/>
    <property type="match status" value="1"/>
</dbReference>
<dbReference type="EC" id="2.5.1.-" evidence="2"/>
<comment type="subunit">
    <text evidence="2">Homodimer.</text>
</comment>